<name>A0A812Y315_9DINO</name>
<dbReference type="AlphaFoldDB" id="A0A812Y315"/>
<dbReference type="InterPro" id="IPR051667">
    <property type="entry name" value="Archaeal_ATPase_domain"/>
</dbReference>
<protein>
    <submittedName>
        <fullName evidence="1">Uncharacterized protein</fullName>
    </submittedName>
</protein>
<gene>
    <name evidence="1" type="ORF">SNEC2469_LOCUS21894</name>
</gene>
<dbReference type="OrthoDB" id="435461at2759"/>
<organism evidence="1 2">
    <name type="scientific">Symbiodinium necroappetens</name>
    <dbReference type="NCBI Taxonomy" id="1628268"/>
    <lineage>
        <taxon>Eukaryota</taxon>
        <taxon>Sar</taxon>
        <taxon>Alveolata</taxon>
        <taxon>Dinophyceae</taxon>
        <taxon>Suessiales</taxon>
        <taxon>Symbiodiniaceae</taxon>
        <taxon>Symbiodinium</taxon>
    </lineage>
</organism>
<comment type="caution">
    <text evidence="1">The sequence shown here is derived from an EMBL/GenBank/DDBJ whole genome shotgun (WGS) entry which is preliminary data.</text>
</comment>
<dbReference type="PANTHER" id="PTHR37096:SF1">
    <property type="entry name" value="AAA+ ATPASE DOMAIN-CONTAINING PROTEIN"/>
    <property type="match status" value="1"/>
</dbReference>
<proteinExistence type="predicted"/>
<evidence type="ECO:0000313" key="2">
    <source>
        <dbReference type="Proteomes" id="UP000601435"/>
    </source>
</evidence>
<reference evidence="1" key="1">
    <citation type="submission" date="2021-02" db="EMBL/GenBank/DDBJ databases">
        <authorList>
            <person name="Dougan E. K."/>
            <person name="Rhodes N."/>
            <person name="Thang M."/>
            <person name="Chan C."/>
        </authorList>
    </citation>
    <scope>NUCLEOTIDE SEQUENCE</scope>
</reference>
<accession>A0A812Y315</accession>
<keyword evidence="2" id="KW-1185">Reference proteome</keyword>
<sequence>MVGIDRARPFQRAVPLLLFAVCIAGLSHLQAFSIPELVRQSAQKAQKTPSEFLESIEERALEWRRGSEVAGRKDFTTFLEKVMNKPGLHMVIGGKSLGKSKVLQCISTAKFQPQDPLLLVDMRRPPLTGSTDVLECLQEVAKKRWTEDTMPAWLEPVIEGTKQFFPSLSKAEMRESDQGLKVAAVVAAVAAAAVAATAGVKKPTRFVEEFVAAASADRLTPVIIIDEASIAFPGGNGNGKKAAAEAALALFVAISKQQEQACVVLVASEYAFPDRIEQLGRGKYDSLNIIVAPEVEEVAMIEMLTTKWGMPEDLAKAFYDNFGGDIFLCSQALSQLTVEFSLGDEVDFDSYYMWDNFGLDDLVMDNLTRQHMENMAKKGWSPIEGGDAMTETPSQSAAREIVKVNFGAVIGRKTRLFGHLGSLKKQMFEDVTTQQVLIPTTQCMRKCIQKMVEAVKQKEEGASRQESY</sequence>
<dbReference type="PANTHER" id="PTHR37096">
    <property type="entry name" value="YALI0E33429P"/>
    <property type="match status" value="1"/>
</dbReference>
<dbReference type="Proteomes" id="UP000601435">
    <property type="component" value="Unassembled WGS sequence"/>
</dbReference>
<dbReference type="EMBL" id="CAJNJA010039177">
    <property type="protein sequence ID" value="CAE7754376.1"/>
    <property type="molecule type" value="Genomic_DNA"/>
</dbReference>
<evidence type="ECO:0000313" key="1">
    <source>
        <dbReference type="EMBL" id="CAE7754376.1"/>
    </source>
</evidence>